<keyword evidence="8" id="KW-1185">Reference proteome</keyword>
<organism evidence="7 8">
    <name type="scientific">Novosphingobium umbonatum</name>
    <dbReference type="NCBI Taxonomy" id="1908524"/>
    <lineage>
        <taxon>Bacteria</taxon>
        <taxon>Pseudomonadati</taxon>
        <taxon>Pseudomonadota</taxon>
        <taxon>Alphaproteobacteria</taxon>
        <taxon>Sphingomonadales</taxon>
        <taxon>Sphingomonadaceae</taxon>
        <taxon>Novosphingobium</taxon>
    </lineage>
</organism>
<keyword evidence="3 5" id="KW-1133">Transmembrane helix</keyword>
<dbReference type="OrthoDB" id="5422338at2"/>
<evidence type="ECO:0000256" key="1">
    <source>
        <dbReference type="ARBA" id="ARBA00004127"/>
    </source>
</evidence>
<proteinExistence type="predicted"/>
<evidence type="ECO:0000313" key="7">
    <source>
        <dbReference type="EMBL" id="RVU04230.1"/>
    </source>
</evidence>
<dbReference type="SMART" id="SM00752">
    <property type="entry name" value="HTTM"/>
    <property type="match status" value="1"/>
</dbReference>
<dbReference type="Pfam" id="PF05090">
    <property type="entry name" value="HTTM"/>
    <property type="match status" value="1"/>
</dbReference>
<dbReference type="InterPro" id="IPR053934">
    <property type="entry name" value="HTTM_dom"/>
</dbReference>
<feature type="transmembrane region" description="Helical" evidence="5">
    <location>
        <begin position="164"/>
        <end position="183"/>
    </location>
</feature>
<name>A0A3S2VS30_9SPHN</name>
<dbReference type="RefSeq" id="WP_127709857.1">
    <property type="nucleotide sequence ID" value="NZ_SACO01000009.1"/>
</dbReference>
<feature type="domain" description="HTTM-like" evidence="6">
    <location>
        <begin position="1"/>
        <end position="228"/>
    </location>
</feature>
<dbReference type="AlphaFoldDB" id="A0A3S2VS30"/>
<protein>
    <submittedName>
        <fullName evidence="7">HTTM domain-containing protein</fullName>
    </submittedName>
</protein>
<evidence type="ECO:0000313" key="8">
    <source>
        <dbReference type="Proteomes" id="UP000282837"/>
    </source>
</evidence>
<dbReference type="InterPro" id="IPR011020">
    <property type="entry name" value="HTTM-like"/>
</dbReference>
<accession>A0A3S2VS30</accession>
<sequence length="236" mass="26398">MTLDGAMQLTTLMMGMAFIQQSLEHLRPAARPAERLLFVPRLMLSALLVGAALGLPIPPLWLLAMLLVNHMVILHFFAGPYNGGYDRMSLLILLCLTAAHAMPQHRELAFGYLGAQLTLSYFISGWVKVVNPAWRNGQALRDVFRFSAYPAGENIRGWAQHPRLLLAMGWAVMVFELAFPLALATRPTLILALVIAATFHGANACLFGLNRFFWIWLCAYPSILWLQERVVFPLLP</sequence>
<evidence type="ECO:0000256" key="2">
    <source>
        <dbReference type="ARBA" id="ARBA00022692"/>
    </source>
</evidence>
<evidence type="ECO:0000256" key="3">
    <source>
        <dbReference type="ARBA" id="ARBA00022989"/>
    </source>
</evidence>
<evidence type="ECO:0000256" key="5">
    <source>
        <dbReference type="SAM" id="Phobius"/>
    </source>
</evidence>
<dbReference type="GO" id="GO:0012505">
    <property type="term" value="C:endomembrane system"/>
    <property type="evidence" value="ECO:0007669"/>
    <property type="project" value="UniProtKB-SubCell"/>
</dbReference>
<evidence type="ECO:0000256" key="4">
    <source>
        <dbReference type="ARBA" id="ARBA00023136"/>
    </source>
</evidence>
<reference evidence="7 8" key="1">
    <citation type="submission" date="2019-01" db="EMBL/GenBank/DDBJ databases">
        <authorList>
            <person name="Chen W.-M."/>
        </authorList>
    </citation>
    <scope>NUCLEOTIDE SEQUENCE [LARGE SCALE GENOMIC DNA]</scope>
    <source>
        <strain evidence="7 8">FSY-9</strain>
    </source>
</reference>
<comment type="subcellular location">
    <subcellularLocation>
        <location evidence="1">Endomembrane system</location>
        <topology evidence="1">Multi-pass membrane protein</topology>
    </subcellularLocation>
</comment>
<dbReference type="EMBL" id="SACO01000009">
    <property type="protein sequence ID" value="RVU04230.1"/>
    <property type="molecule type" value="Genomic_DNA"/>
</dbReference>
<dbReference type="Proteomes" id="UP000282837">
    <property type="component" value="Unassembled WGS sequence"/>
</dbReference>
<feature type="transmembrane region" description="Helical" evidence="5">
    <location>
        <begin position="189"/>
        <end position="209"/>
    </location>
</feature>
<gene>
    <name evidence="7" type="ORF">EOE18_12070</name>
</gene>
<evidence type="ECO:0000259" key="6">
    <source>
        <dbReference type="SMART" id="SM00752"/>
    </source>
</evidence>
<keyword evidence="2 5" id="KW-0812">Transmembrane</keyword>
<feature type="transmembrane region" description="Helical" evidence="5">
    <location>
        <begin position="109"/>
        <end position="127"/>
    </location>
</feature>
<keyword evidence="4 5" id="KW-0472">Membrane</keyword>
<comment type="caution">
    <text evidence="7">The sequence shown here is derived from an EMBL/GenBank/DDBJ whole genome shotgun (WGS) entry which is preliminary data.</text>
</comment>